<dbReference type="AlphaFoldDB" id="A0A6A5Z5S5"/>
<protein>
    <submittedName>
        <fullName evidence="2">Heterokaryon incompatibility protein-domain-containing protein</fullName>
    </submittedName>
</protein>
<sequence>MTASAEDLAAWVPQQPHDLCERCARINLESLFPIAHPGYRRCPHAWPSSTPKLSTGSRRPPESKADYLRIIEEFVDFDVLRGWVSFCHEHHEHEHDHSHRKQTVRAARDAVQSIRFIDCATRQVVSAPDTDDAYAALSYVWGQGYTNVDFSTALSDVLPDTIEDAIETTSRLGIKYLWIDRYCIDQNDASDKKFQISRMDVIYNRAYVTIVAAAGTNPDYGLPGVRHRSRDAQKYLRIGRYFVFNKIPDAIEEGIKFSKWARRGWTYQESVLSTRRLIFTDDQVYFECPCMYCYESVNSNGRDISSMNFIPHIEGRIPMFESPVVWEVFTRVEDYSQRELSWASDILKGILGVLRNFELGPLQIRHILGVPLFPFNADGRPASLDSMRMQSGNTQSGRYDVAAFCLGLCWRSRRPYHRREGFPSWSWTGWFGPADWRTIQWYHDGVDQGDPSILVRVRLLDKRIIEWADFFESYFQLAPQLSGELLISAWVLDIHFPESEQWDPDTYYESEQWDPDTYYDEVLVSFDGRKKVLWTFDRTSKARHTMRPCIAVRLAYSTSSDPEVCVMVAQEVEGGSFERIGYIVTKDFPIPRQTNGDAVSHVEAW</sequence>
<dbReference type="Pfam" id="PF06985">
    <property type="entry name" value="HET"/>
    <property type="match status" value="1"/>
</dbReference>
<evidence type="ECO:0000313" key="3">
    <source>
        <dbReference type="Proteomes" id="UP000799770"/>
    </source>
</evidence>
<keyword evidence="3" id="KW-1185">Reference proteome</keyword>
<dbReference type="Proteomes" id="UP000799770">
    <property type="component" value="Unassembled WGS sequence"/>
</dbReference>
<name>A0A6A5Z5S5_9PLEO</name>
<dbReference type="PANTHER" id="PTHR33112">
    <property type="entry name" value="DOMAIN PROTEIN, PUTATIVE-RELATED"/>
    <property type="match status" value="1"/>
</dbReference>
<accession>A0A6A5Z5S5</accession>
<dbReference type="OrthoDB" id="5428863at2759"/>
<dbReference type="PANTHER" id="PTHR33112:SF1">
    <property type="entry name" value="HETEROKARYON INCOMPATIBILITY DOMAIN-CONTAINING PROTEIN"/>
    <property type="match status" value="1"/>
</dbReference>
<proteinExistence type="predicted"/>
<evidence type="ECO:0000313" key="2">
    <source>
        <dbReference type="EMBL" id="KAF2114187.1"/>
    </source>
</evidence>
<organism evidence="2 3">
    <name type="scientific">Lophiotrema nucula</name>
    <dbReference type="NCBI Taxonomy" id="690887"/>
    <lineage>
        <taxon>Eukaryota</taxon>
        <taxon>Fungi</taxon>
        <taxon>Dikarya</taxon>
        <taxon>Ascomycota</taxon>
        <taxon>Pezizomycotina</taxon>
        <taxon>Dothideomycetes</taxon>
        <taxon>Pleosporomycetidae</taxon>
        <taxon>Pleosporales</taxon>
        <taxon>Lophiotremataceae</taxon>
        <taxon>Lophiotrema</taxon>
    </lineage>
</organism>
<reference evidence="2" key="1">
    <citation type="journal article" date="2020" name="Stud. Mycol.">
        <title>101 Dothideomycetes genomes: a test case for predicting lifestyles and emergence of pathogens.</title>
        <authorList>
            <person name="Haridas S."/>
            <person name="Albert R."/>
            <person name="Binder M."/>
            <person name="Bloem J."/>
            <person name="Labutti K."/>
            <person name="Salamov A."/>
            <person name="Andreopoulos B."/>
            <person name="Baker S."/>
            <person name="Barry K."/>
            <person name="Bills G."/>
            <person name="Bluhm B."/>
            <person name="Cannon C."/>
            <person name="Castanera R."/>
            <person name="Culley D."/>
            <person name="Daum C."/>
            <person name="Ezra D."/>
            <person name="Gonzalez J."/>
            <person name="Henrissat B."/>
            <person name="Kuo A."/>
            <person name="Liang C."/>
            <person name="Lipzen A."/>
            <person name="Lutzoni F."/>
            <person name="Magnuson J."/>
            <person name="Mondo S."/>
            <person name="Nolan M."/>
            <person name="Ohm R."/>
            <person name="Pangilinan J."/>
            <person name="Park H.-J."/>
            <person name="Ramirez L."/>
            <person name="Alfaro M."/>
            <person name="Sun H."/>
            <person name="Tritt A."/>
            <person name="Yoshinaga Y."/>
            <person name="Zwiers L.-H."/>
            <person name="Turgeon B."/>
            <person name="Goodwin S."/>
            <person name="Spatafora J."/>
            <person name="Crous P."/>
            <person name="Grigoriev I."/>
        </authorList>
    </citation>
    <scope>NUCLEOTIDE SEQUENCE</scope>
    <source>
        <strain evidence="2">CBS 627.86</strain>
    </source>
</reference>
<feature type="domain" description="Heterokaryon incompatibility" evidence="1">
    <location>
        <begin position="134"/>
        <end position="269"/>
    </location>
</feature>
<gene>
    <name evidence="2" type="ORF">BDV96DRAFT_600909</name>
</gene>
<evidence type="ECO:0000259" key="1">
    <source>
        <dbReference type="Pfam" id="PF06985"/>
    </source>
</evidence>
<dbReference type="EMBL" id="ML977326">
    <property type="protein sequence ID" value="KAF2114187.1"/>
    <property type="molecule type" value="Genomic_DNA"/>
</dbReference>
<dbReference type="InterPro" id="IPR010730">
    <property type="entry name" value="HET"/>
</dbReference>